<sequence>MLVQTAHDHLVQWKDTHQDAYMPVYLEHAGPRNTKCATCNGPEPATIRCIDCFGSLSLCVECVLERHQHSPCHRLEKWNGDCFTRTTLMGEGYLLHLGHGGLPCPTAAQDESTEEEDSGHTVTLVAVNGFFKHKVVWCRCLAGGKRVLSVMQLFRERLFPATQKRPETAFSFDLLDHFWVDMMDKTANQSFIRKLGHITNPDFPEDSPQLYHQLMYCSRSYRDLVTRVTFGYGHDTKKEPGVGGLALFCAACPQPGYNLPDNWENDPAQFAYKRQIVNNGNFNVQNSHSARPDQDICLYDSEGYMVAEEPYNKYLLKVPSRKEKSTCRNHKAQNSAERNPRYLKASGIAACACARHGCFVPNSVVDFQVGEQQRNVDYSKTRALSYRTRGLSGALDIYDINCQYCKHFWDRIKKWPKELVLPDNINQETLIFAVGSFHLSAHVPECFSEFSLHFVNKIGNIDGEILETLWAAFNNIYTMCRPMTGSQRREIYDDFMRDSNWKKMVNIG</sequence>
<dbReference type="InterPro" id="IPR041457">
    <property type="entry name" value="CxC2_KDZ-assoc"/>
</dbReference>
<dbReference type="Pfam" id="PF18758">
    <property type="entry name" value="KDZ"/>
    <property type="match status" value="1"/>
</dbReference>
<dbReference type="Pfam" id="PF18803">
    <property type="entry name" value="CxC2"/>
    <property type="match status" value="1"/>
</dbReference>
<feature type="domain" description="CxC2-like cysteine cluster KDZ transposase-associated" evidence="1">
    <location>
        <begin position="92"/>
        <end position="200"/>
    </location>
</feature>
<dbReference type="AlphaFoldDB" id="A0A166X9H3"/>
<proteinExistence type="predicted"/>
<gene>
    <name evidence="2" type="ORF">FIBSPDRAFT_719996</name>
</gene>
<dbReference type="Proteomes" id="UP000076532">
    <property type="component" value="Unassembled WGS sequence"/>
</dbReference>
<protein>
    <recommendedName>
        <fullName evidence="1">CxC2-like cysteine cluster KDZ transposase-associated domain-containing protein</fullName>
    </recommendedName>
</protein>
<dbReference type="InterPro" id="IPR040521">
    <property type="entry name" value="KDZ"/>
</dbReference>
<dbReference type="EMBL" id="KV417480">
    <property type="protein sequence ID" value="KZP34554.1"/>
    <property type="molecule type" value="Genomic_DNA"/>
</dbReference>
<organism evidence="2 3">
    <name type="scientific">Athelia psychrophila</name>
    <dbReference type="NCBI Taxonomy" id="1759441"/>
    <lineage>
        <taxon>Eukaryota</taxon>
        <taxon>Fungi</taxon>
        <taxon>Dikarya</taxon>
        <taxon>Basidiomycota</taxon>
        <taxon>Agaricomycotina</taxon>
        <taxon>Agaricomycetes</taxon>
        <taxon>Agaricomycetidae</taxon>
        <taxon>Atheliales</taxon>
        <taxon>Atheliaceae</taxon>
        <taxon>Athelia</taxon>
    </lineage>
</organism>
<name>A0A166X9H3_9AGAM</name>
<keyword evidence="3" id="KW-1185">Reference proteome</keyword>
<reference evidence="2 3" key="1">
    <citation type="journal article" date="2016" name="Mol. Biol. Evol.">
        <title>Comparative Genomics of Early-Diverging Mushroom-Forming Fungi Provides Insights into the Origins of Lignocellulose Decay Capabilities.</title>
        <authorList>
            <person name="Nagy L.G."/>
            <person name="Riley R."/>
            <person name="Tritt A."/>
            <person name="Adam C."/>
            <person name="Daum C."/>
            <person name="Floudas D."/>
            <person name="Sun H."/>
            <person name="Yadav J.S."/>
            <person name="Pangilinan J."/>
            <person name="Larsson K.H."/>
            <person name="Matsuura K."/>
            <person name="Barry K."/>
            <person name="Labutti K."/>
            <person name="Kuo R."/>
            <person name="Ohm R.A."/>
            <person name="Bhattacharya S.S."/>
            <person name="Shirouzu T."/>
            <person name="Yoshinaga Y."/>
            <person name="Martin F.M."/>
            <person name="Grigoriev I.V."/>
            <person name="Hibbett D.S."/>
        </authorList>
    </citation>
    <scope>NUCLEOTIDE SEQUENCE [LARGE SCALE GENOMIC DNA]</scope>
    <source>
        <strain evidence="2 3">CBS 109695</strain>
    </source>
</reference>
<dbReference type="OrthoDB" id="3192989at2759"/>
<accession>A0A166X9H3</accession>
<evidence type="ECO:0000313" key="3">
    <source>
        <dbReference type="Proteomes" id="UP000076532"/>
    </source>
</evidence>
<evidence type="ECO:0000313" key="2">
    <source>
        <dbReference type="EMBL" id="KZP34554.1"/>
    </source>
</evidence>
<evidence type="ECO:0000259" key="1">
    <source>
        <dbReference type="Pfam" id="PF18803"/>
    </source>
</evidence>